<evidence type="ECO:0000313" key="1">
    <source>
        <dbReference type="EMBL" id="KAL3273508.1"/>
    </source>
</evidence>
<organism evidence="1 2">
    <name type="scientific">Cryptolaemus montrouzieri</name>
    <dbReference type="NCBI Taxonomy" id="559131"/>
    <lineage>
        <taxon>Eukaryota</taxon>
        <taxon>Metazoa</taxon>
        <taxon>Ecdysozoa</taxon>
        <taxon>Arthropoda</taxon>
        <taxon>Hexapoda</taxon>
        <taxon>Insecta</taxon>
        <taxon>Pterygota</taxon>
        <taxon>Neoptera</taxon>
        <taxon>Endopterygota</taxon>
        <taxon>Coleoptera</taxon>
        <taxon>Polyphaga</taxon>
        <taxon>Cucujiformia</taxon>
        <taxon>Coccinelloidea</taxon>
        <taxon>Coccinellidae</taxon>
        <taxon>Scymninae</taxon>
        <taxon>Scymnini</taxon>
        <taxon>Cryptolaemus</taxon>
    </lineage>
</organism>
<dbReference type="AlphaFoldDB" id="A0ABD2N464"/>
<protein>
    <submittedName>
        <fullName evidence="1">Uncharacterized protein</fullName>
    </submittedName>
</protein>
<dbReference type="Proteomes" id="UP001516400">
    <property type="component" value="Unassembled WGS sequence"/>
</dbReference>
<reference evidence="1 2" key="1">
    <citation type="journal article" date="2021" name="BMC Biol.">
        <title>Horizontally acquired antibacterial genes associated with adaptive radiation of ladybird beetles.</title>
        <authorList>
            <person name="Li H.S."/>
            <person name="Tang X.F."/>
            <person name="Huang Y.H."/>
            <person name="Xu Z.Y."/>
            <person name="Chen M.L."/>
            <person name="Du X.Y."/>
            <person name="Qiu B.Y."/>
            <person name="Chen P.T."/>
            <person name="Zhang W."/>
            <person name="Slipinski A."/>
            <person name="Escalona H.E."/>
            <person name="Waterhouse R.M."/>
            <person name="Zwick A."/>
            <person name="Pang H."/>
        </authorList>
    </citation>
    <scope>NUCLEOTIDE SEQUENCE [LARGE SCALE GENOMIC DNA]</scope>
    <source>
        <strain evidence="1">SYSU2018</strain>
    </source>
</reference>
<name>A0ABD2N464_9CUCU</name>
<comment type="caution">
    <text evidence="1">The sequence shown here is derived from an EMBL/GenBank/DDBJ whole genome shotgun (WGS) entry which is preliminary data.</text>
</comment>
<keyword evidence="2" id="KW-1185">Reference proteome</keyword>
<dbReference type="EMBL" id="JABFTP020000062">
    <property type="protein sequence ID" value="KAL3273508.1"/>
    <property type="molecule type" value="Genomic_DNA"/>
</dbReference>
<sequence>MLHMAKTFLAKREPVVYQLKFDTKIREVVLTEEDREKVNDSFQRDDVNRMCTGKRDFVKRNGIKKQKRLLLFTVRELTSKFFEETRINLPYVTLLREKSFCRVAPTFRGRESYLCVKHENLELKPNESKNLHQLVFTGV</sequence>
<accession>A0ABD2N464</accession>
<proteinExistence type="predicted"/>
<evidence type="ECO:0000313" key="2">
    <source>
        <dbReference type="Proteomes" id="UP001516400"/>
    </source>
</evidence>
<gene>
    <name evidence="1" type="ORF">HHI36_014948</name>
</gene>